<name>A0A6L5B7H4_APIGR</name>
<dbReference type="GO" id="GO:0004573">
    <property type="term" value="F:Glc3Man9GlcNAc2 oligosaccharide glucosidase activity"/>
    <property type="evidence" value="ECO:0007669"/>
    <property type="project" value="InterPro"/>
</dbReference>
<keyword evidence="1" id="KW-0732">Signal</keyword>
<dbReference type="GO" id="GO:0005789">
    <property type="term" value="C:endoplasmic reticulum membrane"/>
    <property type="evidence" value="ECO:0007669"/>
    <property type="project" value="TreeGrafter"/>
</dbReference>
<evidence type="ECO:0000256" key="1">
    <source>
        <dbReference type="SAM" id="SignalP"/>
    </source>
</evidence>
<proteinExistence type="predicted"/>
<evidence type="ECO:0000313" key="4">
    <source>
        <dbReference type="Proteomes" id="UP000593563"/>
    </source>
</evidence>
<dbReference type="Pfam" id="PF03200">
    <property type="entry name" value="Glyco_hydro_63"/>
    <property type="match status" value="1"/>
</dbReference>
<feature type="non-terminal residue" evidence="3">
    <location>
        <position position="69"/>
    </location>
</feature>
<dbReference type="GO" id="GO:0006487">
    <property type="term" value="P:protein N-linked glycosylation"/>
    <property type="evidence" value="ECO:0007669"/>
    <property type="project" value="TreeGrafter"/>
</dbReference>
<dbReference type="EMBL" id="WRXP01003877">
    <property type="protein sequence ID" value="KAF1001540.1"/>
    <property type="molecule type" value="Genomic_DNA"/>
</dbReference>
<dbReference type="PANTHER" id="PTHR10412:SF20">
    <property type="entry name" value="MANNOSYL-OLIGOSACCHARIDE GLUCOSIDASE GCS1"/>
    <property type="match status" value="1"/>
</dbReference>
<dbReference type="InterPro" id="IPR031335">
    <property type="entry name" value="Glyco_hydro_63_C"/>
</dbReference>
<evidence type="ECO:0000259" key="2">
    <source>
        <dbReference type="Pfam" id="PF03200"/>
    </source>
</evidence>
<comment type="caution">
    <text evidence="3">The sequence shown here is derived from an EMBL/GenBank/DDBJ whole genome shotgun (WGS) entry which is preliminary data.</text>
</comment>
<feature type="chain" id="PRO_5026725608" description="Glycosyl hydrolase family 63 C-terminal domain-containing protein" evidence="1">
    <location>
        <begin position="20"/>
        <end position="69"/>
    </location>
</feature>
<keyword evidence="4" id="KW-1185">Reference proteome</keyword>
<feature type="signal peptide" evidence="1">
    <location>
        <begin position="1"/>
        <end position="19"/>
    </location>
</feature>
<dbReference type="AlphaFoldDB" id="A0A6L5B7H4"/>
<reference evidence="3" key="1">
    <citation type="submission" date="2020-01" db="EMBL/GenBank/DDBJ databases">
        <title>The Celery Genome Sequence Reveals Sequential Paleo-tetraploidization, Resistance Gene Elimination, Karyotype Evolution, and Functional Innovation in Apiales.</title>
        <authorList>
            <person name="Song X."/>
        </authorList>
    </citation>
    <scope>NUCLEOTIDE SEQUENCE</scope>
    <source>
        <tissue evidence="3">Leaf</tissue>
    </source>
</reference>
<dbReference type="Gene3D" id="1.50.10.10">
    <property type="match status" value="1"/>
</dbReference>
<dbReference type="InterPro" id="IPR012341">
    <property type="entry name" value="6hp_glycosidase-like_sf"/>
</dbReference>
<feature type="domain" description="Glycosyl hydrolase family 63 C-terminal" evidence="2">
    <location>
        <begin position="12"/>
        <end position="69"/>
    </location>
</feature>
<sequence length="69" mass="8212">MWVILLLVHKLSCVCVCTSEKQISSFLERAFVRLNAWFQWFNTTQSGKDESSYYWHGRDNTTIRQLNPQ</sequence>
<dbReference type="GO" id="GO:0009311">
    <property type="term" value="P:oligosaccharide metabolic process"/>
    <property type="evidence" value="ECO:0007669"/>
    <property type="project" value="InterPro"/>
</dbReference>
<gene>
    <name evidence="3" type="ORF">AG4045_017699</name>
</gene>
<evidence type="ECO:0000313" key="3">
    <source>
        <dbReference type="EMBL" id="KAF1001540.1"/>
    </source>
</evidence>
<dbReference type="Proteomes" id="UP000593563">
    <property type="component" value="Unassembled WGS sequence"/>
</dbReference>
<protein>
    <recommendedName>
        <fullName evidence="2">Glycosyl hydrolase family 63 C-terminal domain-containing protein</fullName>
    </recommendedName>
</protein>
<accession>A0A6L5B7H4</accession>
<dbReference type="PANTHER" id="PTHR10412">
    <property type="entry name" value="MANNOSYL-OLIGOSACCHARIDE GLUCOSIDASE"/>
    <property type="match status" value="1"/>
</dbReference>
<dbReference type="InterPro" id="IPR004888">
    <property type="entry name" value="Glycoside_hydrolase_63"/>
</dbReference>
<organism evidence="3 4">
    <name type="scientific">Apium graveolens</name>
    <name type="common">Celery</name>
    <dbReference type="NCBI Taxonomy" id="4045"/>
    <lineage>
        <taxon>Eukaryota</taxon>
        <taxon>Viridiplantae</taxon>
        <taxon>Streptophyta</taxon>
        <taxon>Embryophyta</taxon>
        <taxon>Tracheophyta</taxon>
        <taxon>Spermatophyta</taxon>
        <taxon>Magnoliopsida</taxon>
        <taxon>eudicotyledons</taxon>
        <taxon>Gunneridae</taxon>
        <taxon>Pentapetalae</taxon>
        <taxon>asterids</taxon>
        <taxon>campanulids</taxon>
        <taxon>Apiales</taxon>
        <taxon>Apiaceae</taxon>
        <taxon>Apioideae</taxon>
        <taxon>apioid superclade</taxon>
        <taxon>Apieae</taxon>
        <taxon>Apium</taxon>
    </lineage>
</organism>